<keyword evidence="5" id="KW-0206">Cytoskeleton</keyword>
<dbReference type="Proteomes" id="UP000005239">
    <property type="component" value="Unassembled WGS sequence"/>
</dbReference>
<evidence type="ECO:0000256" key="1">
    <source>
        <dbReference type="ARBA" id="ARBA00004245"/>
    </source>
</evidence>
<accession>A0A8R1Y8D5</accession>
<dbReference type="SUPFAM" id="SSF50729">
    <property type="entry name" value="PH domain-like"/>
    <property type="match status" value="1"/>
</dbReference>
<dbReference type="Pfam" id="PF00169">
    <property type="entry name" value="PH"/>
    <property type="match status" value="1"/>
</dbReference>
<keyword evidence="3" id="KW-0963">Cytoplasm</keyword>
<name>A0A8R1Y8D5_PRIPA</name>
<keyword evidence="9" id="KW-1185">Reference proteome</keyword>
<dbReference type="SUPFAM" id="SSF69060">
    <property type="entry name" value="Arp2/3 complex 21 kDa subunit ARPC3"/>
    <property type="match status" value="1"/>
</dbReference>
<evidence type="ECO:0000256" key="3">
    <source>
        <dbReference type="ARBA" id="ARBA00022490"/>
    </source>
</evidence>
<dbReference type="InterPro" id="IPR007204">
    <property type="entry name" value="ARPC3"/>
</dbReference>
<dbReference type="InterPro" id="IPR036753">
    <property type="entry name" value="ARPC3_sf"/>
</dbReference>
<dbReference type="InterPro" id="IPR011993">
    <property type="entry name" value="PH-like_dom_sf"/>
</dbReference>
<evidence type="ECO:0000256" key="4">
    <source>
        <dbReference type="ARBA" id="ARBA00023203"/>
    </source>
</evidence>
<evidence type="ECO:0000256" key="5">
    <source>
        <dbReference type="ARBA" id="ARBA00023212"/>
    </source>
</evidence>
<dbReference type="PANTHER" id="PTHR12391">
    <property type="entry name" value="ARP2/3 COMPLEX 21 KD SUBUNIT"/>
    <property type="match status" value="1"/>
</dbReference>
<dbReference type="Gene3D" id="2.30.29.30">
    <property type="entry name" value="Pleckstrin-homology domain (PH domain)/Phosphotyrosine-binding domain (PTB)"/>
    <property type="match status" value="1"/>
</dbReference>
<gene>
    <name evidence="8" type="primary">WBGene00091908</name>
</gene>
<reference evidence="9" key="1">
    <citation type="journal article" date="2008" name="Nat. Genet.">
        <title>The Pristionchus pacificus genome provides a unique perspective on nematode lifestyle and parasitism.</title>
        <authorList>
            <person name="Dieterich C."/>
            <person name="Clifton S.W."/>
            <person name="Schuster L.N."/>
            <person name="Chinwalla A."/>
            <person name="Delehaunty K."/>
            <person name="Dinkelacker I."/>
            <person name="Fulton L."/>
            <person name="Fulton R."/>
            <person name="Godfrey J."/>
            <person name="Minx P."/>
            <person name="Mitreva M."/>
            <person name="Roeseler W."/>
            <person name="Tian H."/>
            <person name="Witte H."/>
            <person name="Yang S.P."/>
            <person name="Wilson R.K."/>
            <person name="Sommer R.J."/>
        </authorList>
    </citation>
    <scope>NUCLEOTIDE SEQUENCE [LARGE SCALE GENOMIC DNA]</scope>
    <source>
        <strain evidence="9">PS312</strain>
    </source>
</reference>
<dbReference type="AlphaFoldDB" id="A0A8R1Y8D5"/>
<dbReference type="GO" id="GO:0030833">
    <property type="term" value="P:regulation of actin filament polymerization"/>
    <property type="evidence" value="ECO:0007669"/>
    <property type="project" value="InterPro"/>
</dbReference>
<dbReference type="GO" id="GO:0003779">
    <property type="term" value="F:actin binding"/>
    <property type="evidence" value="ECO:0007669"/>
    <property type="project" value="UniProtKB-KW"/>
</dbReference>
<dbReference type="EnsemblMetazoa" id="PPA02354.1">
    <property type="protein sequence ID" value="PPA02354.1"/>
    <property type="gene ID" value="WBGene00091908"/>
</dbReference>
<feature type="compositionally biased region" description="Basic and acidic residues" evidence="6">
    <location>
        <begin position="423"/>
        <end position="432"/>
    </location>
</feature>
<dbReference type="GO" id="GO:0034314">
    <property type="term" value="P:Arp2/3 complex-mediated actin nucleation"/>
    <property type="evidence" value="ECO:0000318"/>
    <property type="project" value="GO_Central"/>
</dbReference>
<protein>
    <submittedName>
        <fullName evidence="8">PH domain-containing protein</fullName>
    </submittedName>
</protein>
<sequence length="532" mass="59527">MLGNVNSLLALASDPTYEAKVTGPLQLQQELGWRSSLGVLKANILFLFDEAKERKSASPFLVLIIEDCFVQLGDDNSLGKEFTLEIKFKTTGNNYIFAAENFKALEKWVTVLTITPMDYIRITKQSFLEQIDSLDEVSKKRNETANKAESPFGVQGVKTVEETREIRRNAGVNEEDIIDEALMYFKPNIFFREFEIKSPADRTLIYLTFYITECLRKLQRSPNKMAAQKDLAALALSHQLPIPGEPAFPLNSMYRAPANKGDEETMRAYLQQLRQELGARLCEVVFPDPAAKASKWWMCFARRRFMDKGLVGQGKSRTMSAIDINNVADEAISPSKTAEAVKDASPAKRKAEEIVEEVEVKKARVDEPAEVAEEKEAPEAEATEEKTSEAVATEEKEEAKEEAVEKPEAEEAKEADTTTPESASDKERDQARKVISSAFAKKEIENAEDKTKSVEEKIFGAKGSDKTEFLRFAYSVAFNIVAAKDFASALEDAEKEINIDDISEPKISKKVNGFFKSDDAEFDFDALTVSSQ</sequence>
<evidence type="ECO:0000313" key="8">
    <source>
        <dbReference type="EnsemblMetazoa" id="PPA02354.1"/>
    </source>
</evidence>
<reference evidence="8" key="2">
    <citation type="submission" date="2022-06" db="UniProtKB">
        <authorList>
            <consortium name="EnsemblMetazoa"/>
        </authorList>
    </citation>
    <scope>IDENTIFICATION</scope>
    <source>
        <strain evidence="8">PS312</strain>
    </source>
</reference>
<feature type="region of interest" description="Disordered" evidence="6">
    <location>
        <begin position="365"/>
        <end position="432"/>
    </location>
</feature>
<dbReference type="Gene3D" id="1.10.1760.10">
    <property type="entry name" value="Actin-related protein 2/3 complex subunit 3"/>
    <property type="match status" value="1"/>
</dbReference>
<comment type="similarity">
    <text evidence="2">Belongs to the ARPC3 family.</text>
</comment>
<evidence type="ECO:0000256" key="6">
    <source>
        <dbReference type="SAM" id="MobiDB-lite"/>
    </source>
</evidence>
<keyword evidence="4" id="KW-0009">Actin-binding</keyword>
<dbReference type="InterPro" id="IPR001849">
    <property type="entry name" value="PH_domain"/>
</dbReference>
<dbReference type="GO" id="GO:0005885">
    <property type="term" value="C:Arp2/3 protein complex"/>
    <property type="evidence" value="ECO:0000318"/>
    <property type="project" value="GO_Central"/>
</dbReference>
<evidence type="ECO:0000256" key="2">
    <source>
        <dbReference type="ARBA" id="ARBA00010856"/>
    </source>
</evidence>
<comment type="subcellular location">
    <subcellularLocation>
        <location evidence="1">Cytoplasm</location>
        <location evidence="1">Cytoskeleton</location>
    </subcellularLocation>
</comment>
<feature type="domain" description="PH" evidence="7">
    <location>
        <begin position="18"/>
        <end position="117"/>
    </location>
</feature>
<proteinExistence type="inferred from homology"/>
<dbReference type="Pfam" id="PF04062">
    <property type="entry name" value="P21-Arc"/>
    <property type="match status" value="1"/>
</dbReference>
<organism evidence="8 9">
    <name type="scientific">Pristionchus pacificus</name>
    <name type="common">Parasitic nematode worm</name>
    <dbReference type="NCBI Taxonomy" id="54126"/>
    <lineage>
        <taxon>Eukaryota</taxon>
        <taxon>Metazoa</taxon>
        <taxon>Ecdysozoa</taxon>
        <taxon>Nematoda</taxon>
        <taxon>Chromadorea</taxon>
        <taxon>Rhabditida</taxon>
        <taxon>Rhabditina</taxon>
        <taxon>Diplogasteromorpha</taxon>
        <taxon>Diplogasteroidea</taxon>
        <taxon>Neodiplogasteridae</taxon>
        <taxon>Pristionchus</taxon>
    </lineage>
</organism>
<evidence type="ECO:0000259" key="7">
    <source>
        <dbReference type="PROSITE" id="PS50003"/>
    </source>
</evidence>
<evidence type="ECO:0000313" key="9">
    <source>
        <dbReference type="Proteomes" id="UP000005239"/>
    </source>
</evidence>
<feature type="compositionally biased region" description="Basic and acidic residues" evidence="6">
    <location>
        <begin position="365"/>
        <end position="416"/>
    </location>
</feature>
<dbReference type="PROSITE" id="PS50003">
    <property type="entry name" value="PH_DOMAIN"/>
    <property type="match status" value="1"/>
</dbReference>